<sequence length="383" mass="42655">MFSQKLICKILDQAESSAAHSWEYSTIFNAHIEYHNAPQSIYNDPFPHGRIQESGEDENSGLKYVKQFILTEGDCLCEGNGSSSDPTSLLIPALLLGASSTSSGEIYIPVVQRQLHTILNLTPRFPNNAISHRDAYPSLWADFVYMVPPALAYYSVVKDEDLYLRDAVRQCELYHDVLGTESGCWKHIVNANDLRGYTGHVKTDEGLWSTSNGWVAAGMARVLATIRKSRFVEAMAKEQKSLASMIKGILDGVMVLDADPSGLLRNRLGDETWFGEAAGTALLAASAFRMAVLEPDVFGTRYSDWAMRKWEVVKRCVDEETGIVAPVVNPTKDEQRTPLKGVSPEAQAFVVMLYAARQDWERAKEKMTQRNRQANNVESGHQS</sequence>
<dbReference type="PANTHER" id="PTHR41814">
    <property type="entry name" value="EXPRESSED PROTEIN"/>
    <property type="match status" value="1"/>
</dbReference>
<feature type="region of interest" description="Disordered" evidence="2">
    <location>
        <begin position="364"/>
        <end position="383"/>
    </location>
</feature>
<organism evidence="3 4">
    <name type="scientific">Paraphoma chrysanthemicola</name>
    <dbReference type="NCBI Taxonomy" id="798071"/>
    <lineage>
        <taxon>Eukaryota</taxon>
        <taxon>Fungi</taxon>
        <taxon>Dikarya</taxon>
        <taxon>Ascomycota</taxon>
        <taxon>Pezizomycotina</taxon>
        <taxon>Dothideomycetes</taxon>
        <taxon>Pleosporomycetidae</taxon>
        <taxon>Pleosporales</taxon>
        <taxon>Pleosporineae</taxon>
        <taxon>Phaeosphaeriaceae</taxon>
        <taxon>Paraphoma</taxon>
    </lineage>
</organism>
<dbReference type="InterPro" id="IPR008928">
    <property type="entry name" value="6-hairpin_glycosidase_sf"/>
</dbReference>
<dbReference type="EMBL" id="JAGMVJ010000010">
    <property type="protein sequence ID" value="KAH7086794.1"/>
    <property type="molecule type" value="Genomic_DNA"/>
</dbReference>
<name>A0A8K0R750_9PLEO</name>
<dbReference type="PANTHER" id="PTHR41814:SF1">
    <property type="entry name" value="CELLULASE"/>
    <property type="match status" value="1"/>
</dbReference>
<keyword evidence="1" id="KW-0378">Hydrolase</keyword>
<dbReference type="SUPFAM" id="SSF48208">
    <property type="entry name" value="Six-hairpin glycosidases"/>
    <property type="match status" value="1"/>
</dbReference>
<dbReference type="Gene3D" id="1.50.10.10">
    <property type="match status" value="1"/>
</dbReference>
<keyword evidence="4" id="KW-1185">Reference proteome</keyword>
<evidence type="ECO:0000313" key="4">
    <source>
        <dbReference type="Proteomes" id="UP000813461"/>
    </source>
</evidence>
<evidence type="ECO:0000256" key="2">
    <source>
        <dbReference type="SAM" id="MobiDB-lite"/>
    </source>
</evidence>
<reference evidence="3" key="1">
    <citation type="journal article" date="2021" name="Nat. Commun.">
        <title>Genetic determinants of endophytism in the Arabidopsis root mycobiome.</title>
        <authorList>
            <person name="Mesny F."/>
            <person name="Miyauchi S."/>
            <person name="Thiergart T."/>
            <person name="Pickel B."/>
            <person name="Atanasova L."/>
            <person name="Karlsson M."/>
            <person name="Huettel B."/>
            <person name="Barry K.W."/>
            <person name="Haridas S."/>
            <person name="Chen C."/>
            <person name="Bauer D."/>
            <person name="Andreopoulos W."/>
            <person name="Pangilinan J."/>
            <person name="LaButti K."/>
            <person name="Riley R."/>
            <person name="Lipzen A."/>
            <person name="Clum A."/>
            <person name="Drula E."/>
            <person name="Henrissat B."/>
            <person name="Kohler A."/>
            <person name="Grigoriev I.V."/>
            <person name="Martin F.M."/>
            <person name="Hacquard S."/>
        </authorList>
    </citation>
    <scope>NUCLEOTIDE SEQUENCE</scope>
    <source>
        <strain evidence="3">MPI-SDFR-AT-0120</strain>
    </source>
</reference>
<accession>A0A8K0R750</accession>
<dbReference type="Proteomes" id="UP000813461">
    <property type="component" value="Unassembled WGS sequence"/>
</dbReference>
<dbReference type="Pfam" id="PF07470">
    <property type="entry name" value="Glyco_hydro_88"/>
    <property type="match status" value="1"/>
</dbReference>
<dbReference type="InterPro" id="IPR012341">
    <property type="entry name" value="6hp_glycosidase-like_sf"/>
</dbReference>
<evidence type="ECO:0000256" key="1">
    <source>
        <dbReference type="ARBA" id="ARBA00022801"/>
    </source>
</evidence>
<comment type="caution">
    <text evidence="3">The sequence shown here is derived from an EMBL/GenBank/DDBJ whole genome shotgun (WGS) entry which is preliminary data.</text>
</comment>
<dbReference type="AlphaFoldDB" id="A0A8K0R750"/>
<protein>
    <submittedName>
        <fullName evidence="3">Uncharacterized protein</fullName>
    </submittedName>
</protein>
<dbReference type="OrthoDB" id="4138492at2759"/>
<dbReference type="InterPro" id="IPR010905">
    <property type="entry name" value="Glyco_hydro_88"/>
</dbReference>
<evidence type="ECO:0000313" key="3">
    <source>
        <dbReference type="EMBL" id="KAH7086794.1"/>
    </source>
</evidence>
<proteinExistence type="predicted"/>
<feature type="compositionally biased region" description="Polar residues" evidence="2">
    <location>
        <begin position="370"/>
        <end position="383"/>
    </location>
</feature>
<dbReference type="GO" id="GO:0005975">
    <property type="term" value="P:carbohydrate metabolic process"/>
    <property type="evidence" value="ECO:0007669"/>
    <property type="project" value="InterPro"/>
</dbReference>
<dbReference type="GO" id="GO:0016787">
    <property type="term" value="F:hydrolase activity"/>
    <property type="evidence" value="ECO:0007669"/>
    <property type="project" value="UniProtKB-KW"/>
</dbReference>
<gene>
    <name evidence="3" type="ORF">FB567DRAFT_51516</name>
</gene>